<dbReference type="Pfam" id="PF00571">
    <property type="entry name" value="CBS"/>
    <property type="match status" value="2"/>
</dbReference>
<dbReference type="EMBL" id="CAJHIQ010000004">
    <property type="protein sequence ID" value="CAD6491496.1"/>
    <property type="molecule type" value="Genomic_DNA"/>
</dbReference>
<dbReference type="EMBL" id="CAJHIR010000009">
    <property type="protein sequence ID" value="CAD6491965.1"/>
    <property type="molecule type" value="Genomic_DNA"/>
</dbReference>
<dbReference type="PROSITE" id="PS51371">
    <property type="entry name" value="CBS"/>
    <property type="match status" value="2"/>
</dbReference>
<protein>
    <recommendedName>
        <fullName evidence="5">CBS domain-containing protein</fullName>
    </recommendedName>
</protein>
<dbReference type="Gene3D" id="3.10.580.10">
    <property type="entry name" value="CBS-domain"/>
    <property type="match status" value="1"/>
</dbReference>
<dbReference type="InterPro" id="IPR051257">
    <property type="entry name" value="Diverse_CBS-Domain"/>
</dbReference>
<dbReference type="PANTHER" id="PTHR43080">
    <property type="entry name" value="CBS DOMAIN-CONTAINING PROTEIN CBSX3, MITOCHONDRIAL"/>
    <property type="match status" value="1"/>
</dbReference>
<dbReference type="AlphaFoldDB" id="A0A811T2N6"/>
<gene>
    <name evidence="6" type="ORF">DIAAKJNI_00105</name>
    <name evidence="7" type="ORF">LAKADJCE_00214</name>
</gene>
<accession>A0A811T2N6</accession>
<comment type="caution">
    <text evidence="6">The sequence shown here is derived from an EMBL/GenBank/DDBJ whole genome shotgun (WGS) entry which is preliminary data.</text>
</comment>
<evidence type="ECO:0000313" key="8">
    <source>
        <dbReference type="Proteomes" id="UP000639006"/>
    </source>
</evidence>
<keyword evidence="1" id="KW-0028">Amino-acid biosynthesis</keyword>
<dbReference type="CDD" id="cd04586">
    <property type="entry name" value="CBS_pair_BON_assoc"/>
    <property type="match status" value="1"/>
</dbReference>
<dbReference type="SUPFAM" id="SSF54631">
    <property type="entry name" value="CBS-domain pair"/>
    <property type="match status" value="1"/>
</dbReference>
<reference evidence="6" key="1">
    <citation type="submission" date="2020-10" db="EMBL/GenBank/DDBJ databases">
        <authorList>
            <person name="Hahn C.J."/>
            <person name="Laso-Perez R."/>
            <person name="Vulcano F."/>
            <person name="Vaziourakis K.-M."/>
            <person name="Stokke R."/>
            <person name="Steen I.H."/>
            <person name="Teske A."/>
            <person name="Boetius A."/>
            <person name="Liebeke M."/>
            <person name="Amann R."/>
            <person name="Knittel K."/>
        </authorList>
    </citation>
    <scope>NUCLEOTIDE SEQUENCE</scope>
    <source>
        <strain evidence="7">Gfbio:e3339647-f889-4370-9287-4fb5cb688e4c:AG392J18_GoMArc1</strain>
        <strain evidence="6">Gfbio:e3339647-f889-4370-9287-4fb5cb688e4c:AG392M11_GoMArc1</strain>
    </source>
</reference>
<dbReference type="PANTHER" id="PTHR43080:SF2">
    <property type="entry name" value="CBS DOMAIN-CONTAINING PROTEIN"/>
    <property type="match status" value="1"/>
</dbReference>
<organism evidence="6 8">
    <name type="scientific">Candidatus Argoarchaeum ethanivorans</name>
    <dbReference type="NCBI Taxonomy" id="2608793"/>
    <lineage>
        <taxon>Archaea</taxon>
        <taxon>Methanobacteriati</taxon>
        <taxon>Methanobacteriota</taxon>
        <taxon>Stenosarchaea group</taxon>
        <taxon>Methanomicrobia</taxon>
        <taxon>Methanosarcinales</taxon>
        <taxon>Methanosarcinales incertae sedis</taxon>
        <taxon>GOM Arc I cluster</taxon>
        <taxon>Candidatus Argoarchaeum</taxon>
    </lineage>
</organism>
<feature type="domain" description="CBS" evidence="5">
    <location>
        <begin position="103"/>
        <end position="158"/>
    </location>
</feature>
<evidence type="ECO:0000256" key="2">
    <source>
        <dbReference type="ARBA" id="ARBA00023122"/>
    </source>
</evidence>
<dbReference type="Proteomes" id="UP000639006">
    <property type="component" value="Unassembled WGS sequence"/>
</dbReference>
<evidence type="ECO:0000259" key="5">
    <source>
        <dbReference type="PROSITE" id="PS51371"/>
    </source>
</evidence>
<evidence type="ECO:0000256" key="4">
    <source>
        <dbReference type="PROSITE-ProRule" id="PRU00703"/>
    </source>
</evidence>
<sequence>MKVKDVMNTNVITCTPEETVKNASMVLKKRRISGLPVVKNDRLVGIVTETDILKLLKNPSVSEDLWLPSPFEVIEVPLREFIGWEELKHSLESIENKPVEKIMTTKVYTVSPEDSIETASEKMVKHRINRLPVIENEKLVGIVARGDIIKALSGEGSENIVE</sequence>
<dbReference type="Proteomes" id="UP000612009">
    <property type="component" value="Unassembled WGS sequence"/>
</dbReference>
<keyword evidence="2 4" id="KW-0129">CBS domain</keyword>
<evidence type="ECO:0000313" key="6">
    <source>
        <dbReference type="EMBL" id="CAD6491496.1"/>
    </source>
</evidence>
<dbReference type="InterPro" id="IPR046342">
    <property type="entry name" value="CBS_dom_sf"/>
</dbReference>
<name>A0A811T2N6_9EURY</name>
<evidence type="ECO:0000256" key="1">
    <source>
        <dbReference type="ARBA" id="ARBA00022605"/>
    </source>
</evidence>
<feature type="domain" description="CBS" evidence="5">
    <location>
        <begin position="7"/>
        <end position="63"/>
    </location>
</feature>
<dbReference type="InterPro" id="IPR000644">
    <property type="entry name" value="CBS_dom"/>
</dbReference>
<evidence type="ECO:0000256" key="3">
    <source>
        <dbReference type="ARBA" id="ARBA00023167"/>
    </source>
</evidence>
<evidence type="ECO:0000313" key="7">
    <source>
        <dbReference type="EMBL" id="CAD6491965.1"/>
    </source>
</evidence>
<dbReference type="SMART" id="SM00116">
    <property type="entry name" value="CBS"/>
    <property type="match status" value="2"/>
</dbReference>
<keyword evidence="3" id="KW-0486">Methionine biosynthesis</keyword>
<dbReference type="GO" id="GO:0009086">
    <property type="term" value="P:methionine biosynthetic process"/>
    <property type="evidence" value="ECO:0007669"/>
    <property type="project" value="UniProtKB-KW"/>
</dbReference>
<proteinExistence type="predicted"/>